<dbReference type="InterPro" id="IPR030395">
    <property type="entry name" value="GP_PDE_dom"/>
</dbReference>
<dbReference type="GO" id="GO:0008081">
    <property type="term" value="F:phosphoric diester hydrolase activity"/>
    <property type="evidence" value="ECO:0007669"/>
    <property type="project" value="InterPro"/>
</dbReference>
<dbReference type="PANTHER" id="PTHR46211">
    <property type="entry name" value="GLYCEROPHOSPHORYL DIESTER PHOSPHODIESTERASE"/>
    <property type="match status" value="1"/>
</dbReference>
<reference evidence="2" key="1">
    <citation type="journal article" date="2014" name="Int. J. Syst. Evol. Microbiol.">
        <title>Complete genome sequence of Corynebacterium casei LMG S-19264T (=DSM 44701T), isolated from a smear-ripened cheese.</title>
        <authorList>
            <consortium name="US DOE Joint Genome Institute (JGI-PGF)"/>
            <person name="Walter F."/>
            <person name="Albersmeier A."/>
            <person name="Kalinowski J."/>
            <person name="Ruckert C."/>
        </authorList>
    </citation>
    <scope>NUCLEOTIDE SEQUENCE</scope>
    <source>
        <strain evidence="2">CGMCC 1.7086</strain>
    </source>
</reference>
<dbReference type="Gene3D" id="3.20.20.190">
    <property type="entry name" value="Phosphatidylinositol (PI) phosphodiesterase"/>
    <property type="match status" value="1"/>
</dbReference>
<reference evidence="2" key="2">
    <citation type="submission" date="2020-09" db="EMBL/GenBank/DDBJ databases">
        <authorList>
            <person name="Sun Q."/>
            <person name="Zhou Y."/>
        </authorList>
    </citation>
    <scope>NUCLEOTIDE SEQUENCE</scope>
    <source>
        <strain evidence="2">CGMCC 1.7086</strain>
    </source>
</reference>
<dbReference type="PANTHER" id="PTHR46211:SF14">
    <property type="entry name" value="GLYCEROPHOSPHODIESTER PHOSPHODIESTERASE"/>
    <property type="match status" value="1"/>
</dbReference>
<dbReference type="SUPFAM" id="SSF51695">
    <property type="entry name" value="PLC-like phosphodiesterases"/>
    <property type="match status" value="1"/>
</dbReference>
<protein>
    <submittedName>
        <fullName evidence="2">Glycerophosphoryl diester phosphodiesterase</fullName>
    </submittedName>
</protein>
<dbReference type="CDD" id="cd08561">
    <property type="entry name" value="GDPD_cytoplasmic_ScUgpQ2_like"/>
    <property type="match status" value="1"/>
</dbReference>
<dbReference type="AlphaFoldDB" id="A0A917YTD7"/>
<evidence type="ECO:0000259" key="1">
    <source>
        <dbReference type="PROSITE" id="PS51704"/>
    </source>
</evidence>
<gene>
    <name evidence="2" type="ORF">GCM10010982_09180</name>
</gene>
<dbReference type="Proteomes" id="UP000606935">
    <property type="component" value="Unassembled WGS sequence"/>
</dbReference>
<accession>A0A917YTD7</accession>
<dbReference type="GO" id="GO:0006629">
    <property type="term" value="P:lipid metabolic process"/>
    <property type="evidence" value="ECO:0007669"/>
    <property type="project" value="InterPro"/>
</dbReference>
<evidence type="ECO:0000313" key="3">
    <source>
        <dbReference type="Proteomes" id="UP000606935"/>
    </source>
</evidence>
<dbReference type="Pfam" id="PF03009">
    <property type="entry name" value="GDPD"/>
    <property type="match status" value="1"/>
</dbReference>
<keyword evidence="3" id="KW-1185">Reference proteome</keyword>
<dbReference type="RefSeq" id="WP_188690923.1">
    <property type="nucleotide sequence ID" value="NZ_BMLS01000001.1"/>
</dbReference>
<feature type="domain" description="GP-PDE" evidence="1">
    <location>
        <begin position="38"/>
        <end position="286"/>
    </location>
</feature>
<sequence>MFNLLQWVFGVVLVWAGLSMAPMVNQIAPHPYYQGQGFEVIAHGAGQGLKPKNTLEAALHAWQLGADVIEMDIHASWDKQLVARHDDTVDSTTNGQGRIQDMTWSQLQALDAGYHHRQEGQFPYRDQQVQIPALKDVFNALPDARYMLEIKPDNRQVSQLLCHLIQNYQMQDKVLVTSFHTSALLAFRRGCPTVATAMTKSEITWYVLLEKIGLSHLFPVRGQAVQVPEYWAGIRVVSPSLVKALHQRGVRIQVWTINDPDKMARFKTYQVDGLISDFPDRVLTLIQREVKNN</sequence>
<proteinExistence type="predicted"/>
<organism evidence="2 3">
    <name type="scientific">Bowmanella pacifica</name>
    <dbReference type="NCBI Taxonomy" id="502051"/>
    <lineage>
        <taxon>Bacteria</taxon>
        <taxon>Pseudomonadati</taxon>
        <taxon>Pseudomonadota</taxon>
        <taxon>Gammaproteobacteria</taxon>
        <taxon>Alteromonadales</taxon>
        <taxon>Alteromonadaceae</taxon>
        <taxon>Bowmanella</taxon>
    </lineage>
</organism>
<dbReference type="PROSITE" id="PS51704">
    <property type="entry name" value="GP_PDE"/>
    <property type="match status" value="1"/>
</dbReference>
<dbReference type="InterPro" id="IPR017946">
    <property type="entry name" value="PLC-like_Pdiesterase_TIM-brl"/>
</dbReference>
<dbReference type="EMBL" id="BMLS01000001">
    <property type="protein sequence ID" value="GGO66002.1"/>
    <property type="molecule type" value="Genomic_DNA"/>
</dbReference>
<evidence type="ECO:0000313" key="2">
    <source>
        <dbReference type="EMBL" id="GGO66002.1"/>
    </source>
</evidence>
<comment type="caution">
    <text evidence="2">The sequence shown here is derived from an EMBL/GenBank/DDBJ whole genome shotgun (WGS) entry which is preliminary data.</text>
</comment>
<name>A0A917YTD7_9ALTE</name>